<dbReference type="InterPro" id="IPR014825">
    <property type="entry name" value="DNA_alkylation"/>
</dbReference>
<dbReference type="AlphaFoldDB" id="A0A4R7RZ07"/>
<sequence>MSAPDMLSFIIFGRRSAPMTESPTSPHPLLLASKPMTEEVPPAPALKDWFDAPRLRHIASEVTALQPAFDSKHFLKLALTDLDELSLMQRLRRTTESLHATLPSKYPAAVKILRALAPRINHSFVGLVLPDYVAQYGLQHFDLSLEALKYFTPFSSAEFAIRPFLRQDLPRTLAVMEAWSRDDNDHVRRLASEGCRPRLPWSFRLDALIADPTPVLPILQNLRADPSLYVRKSVANHLNDITKDHPAWVLDLLHTWPLGESPHTTWIARHALRTLIKKGDPRALAIIGASGKVEVKIHHFTVTPDNIQLGQKIRLTLQLQSIATVPQRLVVDYALHYVKKSGSTSAKVFKWKEFTLAPGETITLTREQTIKDFTTRLHHPGQHGVDILMNGELMANSGFHLSK</sequence>
<evidence type="ECO:0000313" key="1">
    <source>
        <dbReference type="EMBL" id="TDU71142.1"/>
    </source>
</evidence>
<comment type="caution">
    <text evidence="1">The sequence shown here is derived from an EMBL/GenBank/DDBJ whole genome shotgun (WGS) entry which is preliminary data.</text>
</comment>
<evidence type="ECO:0000313" key="2">
    <source>
        <dbReference type="Proteomes" id="UP000295662"/>
    </source>
</evidence>
<dbReference type="InterPro" id="IPR016024">
    <property type="entry name" value="ARM-type_fold"/>
</dbReference>
<keyword evidence="2" id="KW-1185">Reference proteome</keyword>
<dbReference type="Pfam" id="PF08713">
    <property type="entry name" value="DNA_alkylation"/>
    <property type="match status" value="1"/>
</dbReference>
<protein>
    <submittedName>
        <fullName evidence="1">3-methyladenine DNA glycosylase AlkC</fullName>
    </submittedName>
</protein>
<gene>
    <name evidence="1" type="ORF">EI77_02261</name>
</gene>
<proteinExistence type="predicted"/>
<reference evidence="1 2" key="1">
    <citation type="submission" date="2019-03" db="EMBL/GenBank/DDBJ databases">
        <title>Genomic Encyclopedia of Archaeal and Bacterial Type Strains, Phase II (KMG-II): from individual species to whole genera.</title>
        <authorList>
            <person name="Goeker M."/>
        </authorList>
    </citation>
    <scope>NUCLEOTIDE SEQUENCE [LARGE SCALE GENOMIC DNA]</scope>
    <source>
        <strain evidence="1 2">ATCC 25309</strain>
    </source>
</reference>
<dbReference type="SUPFAM" id="SSF48371">
    <property type="entry name" value="ARM repeat"/>
    <property type="match status" value="1"/>
</dbReference>
<dbReference type="Gene3D" id="1.25.40.290">
    <property type="entry name" value="ARM repeat domains"/>
    <property type="match status" value="1"/>
</dbReference>
<dbReference type="Proteomes" id="UP000295662">
    <property type="component" value="Unassembled WGS sequence"/>
</dbReference>
<dbReference type="EMBL" id="SOCA01000003">
    <property type="protein sequence ID" value="TDU71142.1"/>
    <property type="molecule type" value="Genomic_DNA"/>
</dbReference>
<organism evidence="1 2">
    <name type="scientific">Prosthecobacter fusiformis</name>
    <dbReference type="NCBI Taxonomy" id="48464"/>
    <lineage>
        <taxon>Bacteria</taxon>
        <taxon>Pseudomonadati</taxon>
        <taxon>Verrucomicrobiota</taxon>
        <taxon>Verrucomicrobiia</taxon>
        <taxon>Verrucomicrobiales</taxon>
        <taxon>Verrucomicrobiaceae</taxon>
        <taxon>Prosthecobacter</taxon>
    </lineage>
</organism>
<accession>A0A4R7RZ07</accession>
<name>A0A4R7RZ07_9BACT</name>